<feature type="coiled-coil region" evidence="1">
    <location>
        <begin position="106"/>
        <end position="368"/>
    </location>
</feature>
<protein>
    <recommendedName>
        <fullName evidence="5">SCP domain-containing protein</fullName>
    </recommendedName>
</protein>
<evidence type="ECO:0000313" key="4">
    <source>
        <dbReference type="Proteomes" id="UP000265489"/>
    </source>
</evidence>
<feature type="chain" id="PRO_5017404549" description="SCP domain-containing protein" evidence="2">
    <location>
        <begin position="28"/>
        <end position="1068"/>
    </location>
</feature>
<comment type="caution">
    <text evidence="3">The sequence shown here is derived from an EMBL/GenBank/DDBJ whole genome shotgun (WGS) entry which is preliminary data.</text>
</comment>
<keyword evidence="1" id="KW-0175">Coiled coil</keyword>
<dbReference type="EMBL" id="QRYQ01000006">
    <property type="protein sequence ID" value="RGU92290.1"/>
    <property type="molecule type" value="Genomic_DNA"/>
</dbReference>
<proteinExistence type="predicted"/>
<gene>
    <name evidence="3" type="ORF">DWW32_04745</name>
</gene>
<evidence type="ECO:0000256" key="1">
    <source>
        <dbReference type="SAM" id="Coils"/>
    </source>
</evidence>
<feature type="coiled-coil region" evidence="1">
    <location>
        <begin position="636"/>
        <end position="801"/>
    </location>
</feature>
<dbReference type="PANTHER" id="PTHR23159:SF31">
    <property type="entry name" value="CENTROSOME-ASSOCIATED PROTEIN CEP250 ISOFORM X1"/>
    <property type="match status" value="1"/>
</dbReference>
<name>A0A395W8Z4_9FIRM</name>
<dbReference type="PANTHER" id="PTHR23159">
    <property type="entry name" value="CENTROSOMAL PROTEIN 2"/>
    <property type="match status" value="1"/>
</dbReference>
<dbReference type="GeneID" id="66579365"/>
<dbReference type="SUPFAM" id="SSF57997">
    <property type="entry name" value="Tropomyosin"/>
    <property type="match status" value="1"/>
</dbReference>
<feature type="signal peptide" evidence="2">
    <location>
        <begin position="1"/>
        <end position="27"/>
    </location>
</feature>
<accession>A0A395W8Z4</accession>
<evidence type="ECO:0008006" key="5">
    <source>
        <dbReference type="Google" id="ProtNLM"/>
    </source>
</evidence>
<evidence type="ECO:0000256" key="2">
    <source>
        <dbReference type="SAM" id="SignalP"/>
    </source>
</evidence>
<sequence length="1068" mass="119869">MKTLKTLLTTLAAGIMTLSPVITLVQAVEKTPTDSVKEDETLDVLKSEVDRKKEEMEKAKAKLDEATPVMEEVSKNLETAKTSYDLANTGFNSTSQELNAYVTKEITLNQATVDEAKKELEALKNEKERLEKKTADSQAEKSRLEAEYKDMQAKYDALVSDGTVDDLNGQIESQKQAVEIAKQELAQVQSKYDEEVSKYNALTSEISSLEANISEQQTKVDALNVQLSQKLDSLQNAQAVLDQAQQAYDAATDETAKAQLQNRLEEAKTNFENESLAYEEAKASLEEEEKALTQAELDIKDAEYNLQNSIENLNNTKNALAKNQQELNQAQNIIDAKQQLLDEANKNIEEAKKEVEAKKSQLDAFGKTTKDLTDLVQATKAAYDAVLAQWNQGSLGFYESIDDKQAVDIIQEGVLLGTTHLGSEFDATSLDGMKRSIPLLLECNRLRKLNGVSELKTSALMMAISQVKINHSYNREGEFDSPHTHLYGGGENIAAGFTWDLESQGPGNTDGGRGPFVGWYSWEKQFLEDFYNEHPEEKDKNIWESIGKYPDLYNKIGHYLNMLSDGYTVTGAAYLQRNEYDKLWTTGEFAQEFMSDTKYFEQGYGVQSEIDENKVYNTCAGQMSVEEFQKLFDAYYANLKQELRDKKVAYEAAKEALEKHSNDKDSLEMQEIMQAYDLALTKLENAQDAKKATQAKIEKAVREARYAKDNIEGLEYNLALYQQDVVEQTKSIEQARKEVEKQRQALDMKTQNIKSMKNNVDNAKNKVDALSAIIENTKNTEMQLKNELNQAKDLVQKTKLDYDSSSSQYSKAYEDLKTLYANKGVKENVRNDLDSRLADLESNKNQASVNVENLNQFIADLKTKKSEIETVKDTLDIKQEMLHALTTDLNSDLQALGVNKEKFESKSLDMKEFEAEASRLQEVMSIYHSIVDGVLAAQMDGVTFTGEELALFENLKSAIVTLDDAQKVLSEAQASYNSQKQSYADLKLALVNAKQAYSEAKNALNQYLHLEQVVGVSEKVESENVMTVSKNGIVNTGVDLNTELYLGTLVVAGTTYVLIKKKEKEVKK</sequence>
<reference evidence="3 4" key="1">
    <citation type="submission" date="2018-08" db="EMBL/GenBank/DDBJ databases">
        <title>A genome reference for cultivated species of the human gut microbiota.</title>
        <authorList>
            <person name="Zou Y."/>
            <person name="Xue W."/>
            <person name="Luo G."/>
        </authorList>
    </citation>
    <scope>NUCLEOTIDE SEQUENCE [LARGE SCALE GENOMIC DNA]</scope>
    <source>
        <strain evidence="3 4">AF15-20</strain>
    </source>
</reference>
<feature type="coiled-coil region" evidence="1">
    <location>
        <begin position="830"/>
        <end position="857"/>
    </location>
</feature>
<evidence type="ECO:0000313" key="3">
    <source>
        <dbReference type="EMBL" id="RGU92290.1"/>
    </source>
</evidence>
<dbReference type="Proteomes" id="UP000265489">
    <property type="component" value="Unassembled WGS sequence"/>
</dbReference>
<dbReference type="InterPro" id="IPR035940">
    <property type="entry name" value="CAP_sf"/>
</dbReference>
<keyword evidence="2" id="KW-0732">Signal</keyword>
<feature type="coiled-coil region" evidence="1">
    <location>
        <begin position="962"/>
        <end position="1003"/>
    </location>
</feature>
<dbReference type="RefSeq" id="WP_118324947.1">
    <property type="nucleotide sequence ID" value="NZ_QRYH01000007.1"/>
</dbReference>
<organism evidence="3 4">
    <name type="scientific">Holdemanella biformis</name>
    <dbReference type="NCBI Taxonomy" id="1735"/>
    <lineage>
        <taxon>Bacteria</taxon>
        <taxon>Bacillati</taxon>
        <taxon>Bacillota</taxon>
        <taxon>Erysipelotrichia</taxon>
        <taxon>Erysipelotrichales</taxon>
        <taxon>Erysipelotrichaceae</taxon>
        <taxon>Holdemanella</taxon>
    </lineage>
</organism>
<dbReference type="Gene3D" id="1.10.287.1490">
    <property type="match status" value="1"/>
</dbReference>
<dbReference type="AlphaFoldDB" id="A0A395W8Z4"/>
<dbReference type="SUPFAM" id="SSF55797">
    <property type="entry name" value="PR-1-like"/>
    <property type="match status" value="1"/>
</dbReference>